<dbReference type="Pfam" id="PF07609">
    <property type="entry name" value="DUF1572"/>
    <property type="match status" value="1"/>
</dbReference>
<accession>A0A6L3V5V6</accession>
<dbReference type="Proteomes" id="UP000481030">
    <property type="component" value="Unassembled WGS sequence"/>
</dbReference>
<name>A0A6L3V5V6_9BACI</name>
<reference evidence="1 2" key="1">
    <citation type="journal article" date="2016" name="Antonie Van Leeuwenhoek">
        <title>Bacillus depressus sp. nov., isolated from soil of a sunflower field.</title>
        <authorList>
            <person name="Wei X."/>
            <person name="Xin D."/>
            <person name="Xin Y."/>
            <person name="Zhang H."/>
            <person name="Wang T."/>
            <person name="Zhang J."/>
        </authorList>
    </citation>
    <scope>NUCLEOTIDE SEQUENCE [LARGE SCALE GENOMIC DNA]</scope>
    <source>
        <strain evidence="1 2">BZ1</strain>
    </source>
</reference>
<keyword evidence="2" id="KW-1185">Reference proteome</keyword>
<dbReference type="AlphaFoldDB" id="A0A6L3V5V6"/>
<evidence type="ECO:0000313" key="2">
    <source>
        <dbReference type="Proteomes" id="UP000481030"/>
    </source>
</evidence>
<comment type="caution">
    <text evidence="1">The sequence shown here is derived from an EMBL/GenBank/DDBJ whole genome shotgun (WGS) entry which is preliminary data.</text>
</comment>
<gene>
    <name evidence="1" type="ORF">F7731_15250</name>
</gene>
<sequence length="182" mass="21218">MSFEKEYLRIVIERFLSMKELGDKTISQLSEEDIHWAFNEESNSIAIIVKHVSGNMVSRWSDFLISDGEKPDRNREQEFIDDISSIAGLIEIWDKGWDIFIGTLKNLTEQDLMKKVYIRGEGHFVIEAIERQVAHYAYHVGQIVYIGKQLKNQNWKSLSIPKGKSAEYLQQMQQKHGQLNNE</sequence>
<organism evidence="1 2">
    <name type="scientific">Cytobacillus depressus</name>
    <dbReference type="NCBI Taxonomy" id="1602942"/>
    <lineage>
        <taxon>Bacteria</taxon>
        <taxon>Bacillati</taxon>
        <taxon>Bacillota</taxon>
        <taxon>Bacilli</taxon>
        <taxon>Bacillales</taxon>
        <taxon>Bacillaceae</taxon>
        <taxon>Cytobacillus</taxon>
    </lineage>
</organism>
<dbReference type="SUPFAM" id="SSF109854">
    <property type="entry name" value="DinB/YfiT-like putative metalloenzymes"/>
    <property type="match status" value="1"/>
</dbReference>
<evidence type="ECO:0000313" key="1">
    <source>
        <dbReference type="EMBL" id="KAB2334557.1"/>
    </source>
</evidence>
<dbReference type="OrthoDB" id="68731at2"/>
<protein>
    <submittedName>
        <fullName evidence="1">DUF1572 domain-containing protein</fullName>
    </submittedName>
</protein>
<dbReference type="InterPro" id="IPR034660">
    <property type="entry name" value="DinB/YfiT-like"/>
</dbReference>
<dbReference type="RefSeq" id="WP_151535633.1">
    <property type="nucleotide sequence ID" value="NZ_WBOS01000006.1"/>
</dbReference>
<dbReference type="InterPro" id="IPR011466">
    <property type="entry name" value="DUF1572"/>
</dbReference>
<proteinExistence type="predicted"/>
<dbReference type="EMBL" id="WBOS01000006">
    <property type="protein sequence ID" value="KAB2334557.1"/>
    <property type="molecule type" value="Genomic_DNA"/>
</dbReference>
<dbReference type="Gene3D" id="1.20.120.450">
    <property type="entry name" value="dinb family like domain"/>
    <property type="match status" value="1"/>
</dbReference>